<evidence type="ECO:0000313" key="1">
    <source>
        <dbReference type="EMBL" id="CAK5272000.1"/>
    </source>
</evidence>
<accession>A0AAD2HC19</accession>
<proteinExistence type="predicted"/>
<evidence type="ECO:0000313" key="2">
    <source>
        <dbReference type="Proteomes" id="UP001295794"/>
    </source>
</evidence>
<dbReference type="EMBL" id="CAVNYO010000180">
    <property type="protein sequence ID" value="CAK5272000.1"/>
    <property type="molecule type" value="Genomic_DNA"/>
</dbReference>
<dbReference type="Proteomes" id="UP001295794">
    <property type="component" value="Unassembled WGS sequence"/>
</dbReference>
<dbReference type="AlphaFoldDB" id="A0AAD2HC19"/>
<organism evidence="1 2">
    <name type="scientific">Mycena citricolor</name>
    <dbReference type="NCBI Taxonomy" id="2018698"/>
    <lineage>
        <taxon>Eukaryota</taxon>
        <taxon>Fungi</taxon>
        <taxon>Dikarya</taxon>
        <taxon>Basidiomycota</taxon>
        <taxon>Agaricomycotina</taxon>
        <taxon>Agaricomycetes</taxon>
        <taxon>Agaricomycetidae</taxon>
        <taxon>Agaricales</taxon>
        <taxon>Marasmiineae</taxon>
        <taxon>Mycenaceae</taxon>
        <taxon>Mycena</taxon>
    </lineage>
</organism>
<sequence length="75" mass="8691">MDACTVEWPVAQERTTLRNMRLRTSAGSRWMPARRSSSKRAREAFSVVYIFCSLRYRSELSCGRIEFHIGSSKCL</sequence>
<gene>
    <name evidence="1" type="ORF">MYCIT1_LOCUS17480</name>
</gene>
<keyword evidence="2" id="KW-1185">Reference proteome</keyword>
<feature type="non-terminal residue" evidence="1">
    <location>
        <position position="75"/>
    </location>
</feature>
<protein>
    <submittedName>
        <fullName evidence="1">Uncharacterized protein</fullName>
    </submittedName>
</protein>
<reference evidence="1" key="1">
    <citation type="submission" date="2023-11" db="EMBL/GenBank/DDBJ databases">
        <authorList>
            <person name="De Vega J J."/>
            <person name="De Vega J J."/>
        </authorList>
    </citation>
    <scope>NUCLEOTIDE SEQUENCE</scope>
</reference>
<name>A0AAD2HC19_9AGAR</name>
<comment type="caution">
    <text evidence="1">The sequence shown here is derived from an EMBL/GenBank/DDBJ whole genome shotgun (WGS) entry which is preliminary data.</text>
</comment>